<dbReference type="Gene3D" id="1.10.418.10">
    <property type="entry name" value="Calponin-like domain"/>
    <property type="match status" value="3"/>
</dbReference>
<comment type="similarity">
    <text evidence="1">Belongs to the filamin family.</text>
</comment>
<feature type="repeat" description="Filamin" evidence="3">
    <location>
        <begin position="2128"/>
        <end position="2210"/>
    </location>
</feature>
<dbReference type="InterPro" id="IPR013783">
    <property type="entry name" value="Ig-like_fold"/>
</dbReference>
<feature type="repeat" description="Filamin" evidence="3">
    <location>
        <begin position="1058"/>
        <end position="1129"/>
    </location>
</feature>
<feature type="repeat" description="Filamin" evidence="3">
    <location>
        <begin position="1493"/>
        <end position="1578"/>
    </location>
</feature>
<evidence type="ECO:0000256" key="2">
    <source>
        <dbReference type="ARBA" id="ARBA00022737"/>
    </source>
</evidence>
<dbReference type="InterPro" id="IPR044801">
    <property type="entry name" value="Filamin"/>
</dbReference>
<sequence length="2647" mass="294879">METSMKNLSIDDSHQTNGGPSDNFWIDIQLKTFTNWVNEQLKTSGLYVQNLQHDFANGLKLIALVECLQKRTLAKKIRNPNNQHQSIENVQIALNAIASDHIRLVNIGSTDIVSGNLKLILGLLWQLITRYQLGKASTPPKKLMLSWLEAALPEFKITNFTKDWNSGIALAALLNFCKPGIFSDWPKMNPKNSLDNCRKAMTVGKAEFSIPMLITPADLSNSNLDEKSAITYLSYFMKENGPGYNLIMDWLRKILPSKNITNLTYDWNSGILFCQLLHELGVNIGDVSALNSDPKFWENNWSLAFEGCRQLGIDPPNQLKPKHFADPNIEYISIMVFLTKLIYISRKKDLLKIIGINLNNIFVEKEAFFNIEILSENIELEQVRSEVHSPSGRLVTSEITVNKYGGKGKFTPNEPGQHELKIFYKDELATRPLLIKVHPDLNNVIFSGIEPCSVGSLVEVVINSNGAGSSDVKVIAQSSTKRELNCELIDKDNSIIANFIPDEIGEWRIAITYSGEHINGSPFPCLVYDSNQVQVIYNENAILGQTAFFSVDTRKAGWGNLDLKVHSSNDTSISKLVPIEIDERGNGVYDISFRPMILGKHLIQCQFNQQNIPNSPFVINVAEKISSRIKTISGTMLEKQNGSREASSSPLVTSTNCSSSIAITDQKVFETPAGQIASLEINSLQNVKMLSYLVKDPMQEELPAILKKIGQDVYELEFKPLSVGTYTVFLNINDQPVKGSPFFWNVFDANQVKVFLPKNESLTNNEIQFEIDTTQAGSGSPQVLINQGQIPVTLKPLSKTRYLCTFKAKSSKNFVDIKFNGQNVPNSPFCLKTDHYMNHQQVHQVPHSHLSPQYPHKEIINGNYTIKINAIENFKVETKSSFSIDTEGATIDQKDLQISITDPFDDPIEYRILEDSNNSYRIFFSGKNVGIYNFKILYKNSPIKFFQAKAYDIRKILIGEIPKKIILGQQCSLQVDASKAGEGQLEIAVNDGDVPNHVQVLGNGKCMITFKPELPIHHMVDIKFNNENIIGCPFVCEVEEFPDLKFDLSQIELVQILQPVRFNIESIYPLEKSNFSVKITSPSNKIVPGTLNFGPIMIYEFIPLEVGPHSINFEFCSKLVFDQPHIIKCFDPSKVIVTAPINGYVGKPVQFIVDAISAGEGNLEISVITDDKNVPTQVQPIAGAKFGVSFTPAIVNDHIVSVTFNNVAVNDNPFLVNIFPATDKPIITGPALYFSPVDQTARLTIFNIESENDIIAKVQDGNNQVLSANIIKDFQNHCIHLEFLPKTPGEYKVQLKYRGSHIQGSPFMTKIYDINKIRVKDIPEEICLGKMVTFLVEATNAGPGNLEVIVNNGKVPSTPKSLGSSLYAISFLPTDPELHVIEIKFNGKNVENSPFNCRIRDAEKVMFRPLEKVSISKVSQISVDTKGGLLNENSIIILSPTHQSLKPILLGDHLNGYDIQFCPNEVGDHAIDIKIGGNSIPGCPFLVKVYDATKVKVTDIKKGIVGKPIYFTIDASNAGAGNLEIIVSSNGRNVPNYVQSEGNARFRVNFKPTESTIHLISCKFNGEPVPGSPFSVHILQNNNQHGALVTDTSIKNISLNKETEFQIENPNNEYKQCQIFFTTPTKKTLNPTIEKLSGYYKVRFKPNEIGPHQLNVMLDGTPLNGSPFISNVYDVEKIKIGQLRKGFAGKPYTFLVDASQAGEGTLELIISTKTDSVKAEVLMESRGLYSVTFLPQECSTHYLNMSFNDEDVPGSPFNIEIVKLSSEDINHTITGRVNQPKVINFRASSSSNLKSNIEGPNKTKIDGSLAKIDDSNYKLEFLPRSIGRYRVDIFENEKNLWSNPLLVQIVDPSLVDVKFADCQQNKTCCFSVDTAKAGEGELSIRINAGGKEVPLQTEDLSSHLKKFKFLPKSIDDHFVEIAYNNYSVMGSPFQIKVEPSIEAIVIYGEGLKSAQCNRKTVFFIESEEPASSFDIIITDPNHSPLPVKCYQQKSNRLLVEWIPNRIGPHSIEVFHQDKLVGSPFTCEAFDASNIKIESIESSNFVINKKINLSLNRKLAGYAELDVTVTSPLGRHLPIEVKGMPSGDGELIEFVPTVPGKYKIAITYGGVEIPDSPITFVAQESILPKVSGDSLRSAAINQPNIFFIDAKDIYGSPEVKIDGPEKETSFTIERNNDIFKITYIPTEIGIFDIRILWNGQELPESPYHPHVVNINKVRLIGGWENILDSHQKLNLCLGEEKKLIFDISEAGKGNINAKMKRNEVFEDLTLEQIGSYKHKLNFKPKYCGEYEIYVYFEKFLLPKMPIKALVNENNEDNVTVVLRGHGLAGARVGEEAEIIIDGKDAGDGEPKVTLTGLKSNIKVKLIPIGPRLYKALYESKQPGTYLLNVLWNQKQVKGCPLKVPILPSCDAKRVICTGDGLKGGTMGKEIKAFIDTRRAGPGELSAQCMGPNKAAICELYDQNDGTFTLFIHPQEGGKHTLSIKYGGQHIIGSPYLMRIYSAPDASKVRVIGPGIEHGVLPIYQSHFMCDTRGAGAGQLTVRIRGPKGAFKVEMQRENQKDRTIYCKYDPTEPGDYKIEIKWAGDHVPGSPFFVMIFDTQDELNRFTRNGFSNSMISLPPLNAIERMSGPNYSEEWKQISWKGSTADL</sequence>
<dbReference type="SMART" id="SM00033">
    <property type="entry name" value="CH"/>
    <property type="match status" value="3"/>
</dbReference>
<feature type="repeat" description="Filamin" evidence="3">
    <location>
        <begin position="539"/>
        <end position="621"/>
    </location>
</feature>
<dbReference type="EMBL" id="WVUK01000062">
    <property type="protein sequence ID" value="KAF7490286.1"/>
    <property type="molecule type" value="Genomic_DNA"/>
</dbReference>
<feature type="repeat" description="Filamin" evidence="3">
    <location>
        <begin position="744"/>
        <end position="833"/>
    </location>
</feature>
<dbReference type="CDD" id="cd21227">
    <property type="entry name" value="CH_jitterbug-like_rpt1"/>
    <property type="match status" value="1"/>
</dbReference>
<dbReference type="Gene3D" id="2.60.40.10">
    <property type="entry name" value="Immunoglobulins"/>
    <property type="match status" value="23"/>
</dbReference>
<feature type="repeat" description="Filamin" evidence="3">
    <location>
        <begin position="1227"/>
        <end position="1311"/>
    </location>
</feature>
<dbReference type="SUPFAM" id="SSF47576">
    <property type="entry name" value="Calponin-homology domain, CH-domain"/>
    <property type="match status" value="2"/>
</dbReference>
<dbReference type="Proteomes" id="UP000070412">
    <property type="component" value="Unassembled WGS sequence"/>
</dbReference>
<organism evidence="5">
    <name type="scientific">Sarcoptes scabiei</name>
    <name type="common">Itch mite</name>
    <name type="synonym">Acarus scabiei</name>
    <dbReference type="NCBI Taxonomy" id="52283"/>
    <lineage>
        <taxon>Eukaryota</taxon>
        <taxon>Metazoa</taxon>
        <taxon>Ecdysozoa</taxon>
        <taxon>Arthropoda</taxon>
        <taxon>Chelicerata</taxon>
        <taxon>Arachnida</taxon>
        <taxon>Acari</taxon>
        <taxon>Acariformes</taxon>
        <taxon>Sarcoptiformes</taxon>
        <taxon>Astigmata</taxon>
        <taxon>Psoroptidia</taxon>
        <taxon>Sarcoptoidea</taxon>
        <taxon>Sarcoptidae</taxon>
        <taxon>Sarcoptinae</taxon>
        <taxon>Sarcoptes</taxon>
    </lineage>
</organism>
<feature type="repeat" description="Filamin" evidence="3">
    <location>
        <begin position="653"/>
        <end position="746"/>
    </location>
</feature>
<dbReference type="OrthoDB" id="18740at2759"/>
<evidence type="ECO:0000256" key="1">
    <source>
        <dbReference type="ARBA" id="ARBA00009238"/>
    </source>
</evidence>
<feature type="repeat" description="Filamin" evidence="3">
    <location>
        <begin position="448"/>
        <end position="527"/>
    </location>
</feature>
<reference evidence="6" key="3">
    <citation type="submission" date="2022-06" db="UniProtKB">
        <authorList>
            <consortium name="EnsemblMetazoa"/>
        </authorList>
    </citation>
    <scope>IDENTIFICATION</scope>
</reference>
<dbReference type="FunFam" id="2.60.40.10:FF:001145">
    <property type="entry name" value="Jitterbug, isoform I"/>
    <property type="match status" value="2"/>
</dbReference>
<feature type="repeat" description="Filamin" evidence="3">
    <location>
        <begin position="1839"/>
        <end position="1937"/>
    </location>
</feature>
<dbReference type="PROSITE" id="PS50194">
    <property type="entry name" value="FILAMIN_REPEAT"/>
    <property type="match status" value="24"/>
</dbReference>
<dbReference type="InterPro" id="IPR001298">
    <property type="entry name" value="Filamin/ABP280_rpt"/>
</dbReference>
<feature type="repeat" description="Filamin" evidence="3">
    <location>
        <begin position="2311"/>
        <end position="2404"/>
    </location>
</feature>
<feature type="repeat" description="Filamin" evidence="3">
    <location>
        <begin position="2026"/>
        <end position="2121"/>
    </location>
</feature>
<gene>
    <name evidence="5" type="ORF">SSS_8403</name>
</gene>
<dbReference type="InterPro" id="IPR017868">
    <property type="entry name" value="Filamin/ABP280_repeat-like"/>
</dbReference>
<dbReference type="PROSITE" id="PS50021">
    <property type="entry name" value="CH"/>
    <property type="match status" value="2"/>
</dbReference>
<dbReference type="Pfam" id="PF00630">
    <property type="entry name" value="Filamin"/>
    <property type="match status" value="19"/>
</dbReference>
<proteinExistence type="inferred from homology"/>
<feature type="repeat" description="Filamin" evidence="3">
    <location>
        <begin position="1143"/>
        <end position="1218"/>
    </location>
</feature>
<feature type="repeat" description="Filamin" evidence="3">
    <location>
        <begin position="1936"/>
        <end position="2028"/>
    </location>
</feature>
<feature type="domain" description="Calponin-homology (CH)" evidence="4">
    <location>
        <begin position="27"/>
        <end position="132"/>
    </location>
</feature>
<evidence type="ECO:0000313" key="5">
    <source>
        <dbReference type="EMBL" id="KAF7490286.1"/>
    </source>
</evidence>
<evidence type="ECO:0000313" key="7">
    <source>
        <dbReference type="Proteomes" id="UP000070412"/>
    </source>
</evidence>
<dbReference type="SMART" id="SM00557">
    <property type="entry name" value="IG_FLMN"/>
    <property type="match status" value="20"/>
</dbReference>
<reference evidence="7" key="1">
    <citation type="journal article" date="2020" name="PLoS Negl. Trop. Dis.">
        <title>High-quality nuclear genome for Sarcoptes scabiei-A critical resource for a neglected parasite.</title>
        <authorList>
            <person name="Korhonen P.K."/>
            <person name="Gasser R.B."/>
            <person name="Ma G."/>
            <person name="Wang T."/>
            <person name="Stroehlein A.J."/>
            <person name="Young N.D."/>
            <person name="Ang C.S."/>
            <person name="Fernando D.D."/>
            <person name="Lu H.C."/>
            <person name="Taylor S."/>
            <person name="Reynolds S.L."/>
            <person name="Mofiz E."/>
            <person name="Najaraj S.H."/>
            <person name="Gowda H."/>
            <person name="Madugundu A."/>
            <person name="Renuse S."/>
            <person name="Holt D."/>
            <person name="Pandey A."/>
            <person name="Papenfuss A.T."/>
            <person name="Fischer K."/>
        </authorList>
    </citation>
    <scope>NUCLEOTIDE SEQUENCE [LARGE SCALE GENOMIC DNA]</scope>
</reference>
<feature type="repeat" description="Filamin" evidence="3">
    <location>
        <begin position="1754"/>
        <end position="1840"/>
    </location>
</feature>
<feature type="repeat" description="Filamin" evidence="3">
    <location>
        <begin position="2405"/>
        <end position="2498"/>
    </location>
</feature>
<feature type="repeat" description="Filamin" evidence="3">
    <location>
        <begin position="2499"/>
        <end position="2595"/>
    </location>
</feature>
<feature type="repeat" description="Filamin" evidence="3">
    <location>
        <begin position="870"/>
        <end position="943"/>
    </location>
</feature>
<dbReference type="InterPro" id="IPR014756">
    <property type="entry name" value="Ig_E-set"/>
</dbReference>
<feature type="repeat" description="Filamin" evidence="3">
    <location>
        <begin position="351"/>
        <end position="437"/>
    </location>
</feature>
<dbReference type="SUPFAM" id="SSF81296">
    <property type="entry name" value="E set domains"/>
    <property type="match status" value="23"/>
</dbReference>
<dbReference type="PANTHER" id="PTHR38537">
    <property type="entry name" value="JITTERBUG, ISOFORM N"/>
    <property type="match status" value="1"/>
</dbReference>
<evidence type="ECO:0000259" key="4">
    <source>
        <dbReference type="PROSITE" id="PS50021"/>
    </source>
</evidence>
<evidence type="ECO:0000256" key="3">
    <source>
        <dbReference type="PROSITE-ProRule" id="PRU00087"/>
    </source>
</evidence>
<feature type="repeat" description="Filamin" evidence="3">
    <location>
        <begin position="2208"/>
        <end position="2309"/>
    </location>
</feature>
<dbReference type="InterPro" id="IPR001715">
    <property type="entry name" value="CH_dom"/>
</dbReference>
<feature type="repeat" description="Filamin" evidence="3">
    <location>
        <begin position="1579"/>
        <end position="1672"/>
    </location>
</feature>
<dbReference type="GO" id="GO:0051015">
    <property type="term" value="F:actin filament binding"/>
    <property type="evidence" value="ECO:0007669"/>
    <property type="project" value="InterPro"/>
</dbReference>
<accession>A0A834R569</accession>
<feature type="repeat" description="Filamin" evidence="3">
    <location>
        <begin position="967"/>
        <end position="1038"/>
    </location>
</feature>
<feature type="domain" description="Calponin-homology (CH)" evidence="4">
    <location>
        <begin position="138"/>
        <end position="241"/>
    </location>
</feature>
<dbReference type="InterPro" id="IPR036872">
    <property type="entry name" value="CH_dom_sf"/>
</dbReference>
<dbReference type="PANTHER" id="PTHR38537:SF13">
    <property type="entry name" value="JITTERBUG, ISOFORM N"/>
    <property type="match status" value="1"/>
</dbReference>
<feature type="repeat" description="Filamin" evidence="3">
    <location>
        <begin position="1683"/>
        <end position="1761"/>
    </location>
</feature>
<dbReference type="Pfam" id="PF00307">
    <property type="entry name" value="CH"/>
    <property type="match status" value="3"/>
</dbReference>
<keyword evidence="2" id="KW-0677">Repeat</keyword>
<reference evidence="5" key="2">
    <citation type="submission" date="2020-01" db="EMBL/GenBank/DDBJ databases">
        <authorList>
            <person name="Korhonen P.K.K."/>
            <person name="Guangxu M.G."/>
            <person name="Wang T.W."/>
            <person name="Stroehlein A.J.S."/>
            <person name="Young N.D."/>
            <person name="Ang C.-S.A."/>
            <person name="Fernando D.W.F."/>
            <person name="Lu H.L."/>
            <person name="Taylor S.T."/>
            <person name="Ehtesham M.E.M."/>
            <person name="Najaraj S.H.N."/>
            <person name="Harsha G.H.G."/>
            <person name="Madugundu A.M."/>
            <person name="Renuse S.R."/>
            <person name="Holt D.H."/>
            <person name="Pandey A.P."/>
            <person name="Papenfuss A.P."/>
            <person name="Gasser R.B.G."/>
            <person name="Fischer K.F."/>
        </authorList>
    </citation>
    <scope>NUCLEOTIDE SEQUENCE</scope>
    <source>
        <strain evidence="5">SSS_KF_BRIS2020</strain>
    </source>
</reference>
<dbReference type="GO" id="GO:0030036">
    <property type="term" value="P:actin cytoskeleton organization"/>
    <property type="evidence" value="ECO:0007669"/>
    <property type="project" value="InterPro"/>
</dbReference>
<dbReference type="EnsemblMetazoa" id="SSS_8403s_mrna">
    <property type="protein sequence ID" value="KAF7490286.1"/>
    <property type="gene ID" value="SSS_8403"/>
</dbReference>
<feature type="repeat" description="Filamin" evidence="3">
    <location>
        <begin position="1410"/>
        <end position="1489"/>
    </location>
</feature>
<evidence type="ECO:0000313" key="6">
    <source>
        <dbReference type="EnsemblMetazoa" id="KAF7490286.1"/>
    </source>
</evidence>
<protein>
    <submittedName>
        <fullName evidence="5">Filamin-C</fullName>
    </submittedName>
</protein>
<feature type="repeat" description="Filamin" evidence="3">
    <location>
        <begin position="1309"/>
        <end position="1399"/>
    </location>
</feature>
<name>A0A834R569_SARSC</name>
<keyword evidence="7" id="KW-1185">Reference proteome</keyword>